<name>A0ABU8ZLZ6_9BIFI</name>
<keyword evidence="3" id="KW-1185">Reference proteome</keyword>
<comment type="caution">
    <text evidence="2">The sequence shown here is derived from an EMBL/GenBank/DDBJ whole genome shotgun (WGS) entry which is preliminary data.</text>
</comment>
<protein>
    <submittedName>
        <fullName evidence="2">Uncharacterized protein</fullName>
    </submittedName>
</protein>
<feature type="transmembrane region" description="Helical" evidence="1">
    <location>
        <begin position="12"/>
        <end position="30"/>
    </location>
</feature>
<reference evidence="2 3" key="1">
    <citation type="submission" date="2024-02" db="EMBL/GenBank/DDBJ databases">
        <title>Bifidobacterium honeyensis sp. nov., isolated from the comb honey.</title>
        <authorList>
            <person name="Liu W."/>
            <person name="Li Y."/>
        </authorList>
    </citation>
    <scope>NUCLEOTIDE SEQUENCE [LARGE SCALE GENOMIC DNA]</scope>
    <source>
        <strain evidence="2 3">IMAU50988</strain>
    </source>
</reference>
<dbReference type="Proteomes" id="UP001373159">
    <property type="component" value="Unassembled WGS sequence"/>
</dbReference>
<dbReference type="EMBL" id="JBANBB010000001">
    <property type="protein sequence ID" value="MEK0306268.1"/>
    <property type="molecule type" value="Genomic_DNA"/>
</dbReference>
<keyword evidence="1" id="KW-0472">Membrane</keyword>
<evidence type="ECO:0000256" key="1">
    <source>
        <dbReference type="SAM" id="Phobius"/>
    </source>
</evidence>
<evidence type="ECO:0000313" key="3">
    <source>
        <dbReference type="Proteomes" id="UP001373159"/>
    </source>
</evidence>
<proteinExistence type="predicted"/>
<accession>A0ABU8ZLZ6</accession>
<sequence length="134" mass="14946">MHMEIGNLAEWVTGLAELAAVLTTLFFSFYQNYFDRKHKRGLAARSLRTLATSAMDSLAVAEEAGVPLTYEAKSADRSYHLFNEWLRIKTIVADPASEPIIDAANEVKGILDNCTSMDRATRQRVDKILGSLPR</sequence>
<organism evidence="2 3">
    <name type="scientific">Bifidobacterium favimelis</name>
    <dbReference type="NCBI Taxonomy" id="3122979"/>
    <lineage>
        <taxon>Bacteria</taxon>
        <taxon>Bacillati</taxon>
        <taxon>Actinomycetota</taxon>
        <taxon>Actinomycetes</taxon>
        <taxon>Bifidobacteriales</taxon>
        <taxon>Bifidobacteriaceae</taxon>
        <taxon>Bifidobacterium</taxon>
    </lineage>
</organism>
<keyword evidence="1" id="KW-1133">Transmembrane helix</keyword>
<gene>
    <name evidence="2" type="ORF">V8P97_02120</name>
</gene>
<evidence type="ECO:0000313" key="2">
    <source>
        <dbReference type="EMBL" id="MEK0306268.1"/>
    </source>
</evidence>
<keyword evidence="1" id="KW-0812">Transmembrane</keyword>